<organism evidence="1 2">
    <name type="scientific">Neovison vison</name>
    <name type="common">American mink</name>
    <name type="synonym">Mustela vison</name>
    <dbReference type="NCBI Taxonomy" id="452646"/>
    <lineage>
        <taxon>Eukaryota</taxon>
        <taxon>Metazoa</taxon>
        <taxon>Chordata</taxon>
        <taxon>Craniata</taxon>
        <taxon>Vertebrata</taxon>
        <taxon>Euteleostomi</taxon>
        <taxon>Mammalia</taxon>
        <taxon>Eutheria</taxon>
        <taxon>Laurasiatheria</taxon>
        <taxon>Carnivora</taxon>
        <taxon>Caniformia</taxon>
        <taxon>Musteloidea</taxon>
        <taxon>Mustelidae</taxon>
        <taxon>Mustelinae</taxon>
        <taxon>Neogale</taxon>
    </lineage>
</organism>
<protein>
    <submittedName>
        <fullName evidence="1">Globoside alpha-1,3-N-acetylgalactosaminyltransferase 1 (FORS blood group)</fullName>
    </submittedName>
</protein>
<sequence>MRCRRLALGLGFCLLLGTALCFLWVYVENWLPFSYVPYYLPCPEIFPGITVLSHLCPQQHATAVRGEAIPARDRVTVPSAQAAGAEACGAAGAYTLVGTHRVRGNLQPRAAAPHLPASEPDHRRHGVCRREVHGLPAALPGVRGALLHAGLSGTVLHLHR</sequence>
<gene>
    <name evidence="1" type="primary">GBGT1</name>
</gene>
<reference evidence="1" key="2">
    <citation type="submission" date="2025-09" db="UniProtKB">
        <authorList>
            <consortium name="Ensembl"/>
        </authorList>
    </citation>
    <scope>IDENTIFICATION</scope>
</reference>
<name>A0A8C7EV47_NEOVI</name>
<evidence type="ECO:0000313" key="1">
    <source>
        <dbReference type="Ensembl" id="ENSNVIP00000025309.1"/>
    </source>
</evidence>
<dbReference type="GeneTree" id="ENSGT00950000182858"/>
<dbReference type="AlphaFoldDB" id="A0A8C7EV47"/>
<dbReference type="Proteomes" id="UP000694425">
    <property type="component" value="Unplaced"/>
</dbReference>
<evidence type="ECO:0000313" key="2">
    <source>
        <dbReference type="Proteomes" id="UP000694425"/>
    </source>
</evidence>
<dbReference type="Ensembl" id="ENSNVIT00000029351.1">
    <property type="protein sequence ID" value="ENSNVIP00000025309.1"/>
    <property type="gene ID" value="ENSNVIG00000019551.1"/>
</dbReference>
<keyword evidence="2" id="KW-1185">Reference proteome</keyword>
<proteinExistence type="predicted"/>
<reference evidence="1" key="1">
    <citation type="submission" date="2025-08" db="UniProtKB">
        <authorList>
            <consortium name="Ensembl"/>
        </authorList>
    </citation>
    <scope>IDENTIFICATION</scope>
</reference>
<accession>A0A8C7EV47</accession>